<evidence type="ECO:0000313" key="17">
    <source>
        <dbReference type="Proteomes" id="UP000886520"/>
    </source>
</evidence>
<feature type="active site" description="Charge relay system; for autoendoproteolytic cleavage activity" evidence="12">
    <location>
        <position position="435"/>
    </location>
</feature>
<dbReference type="CDD" id="cd00051">
    <property type="entry name" value="EFh"/>
    <property type="match status" value="1"/>
</dbReference>
<dbReference type="InterPro" id="IPR011992">
    <property type="entry name" value="EF-hand-dom_pair"/>
</dbReference>
<comment type="catalytic activity">
    <reaction evidence="12">
        <text>a 1,2-diacyl-sn-glycero-3-phospho-L-serine + H(+) = a 1,2-diacyl-sn-glycero-3-phosphoethanolamine + CO2</text>
        <dbReference type="Rhea" id="RHEA:20828"/>
        <dbReference type="ChEBI" id="CHEBI:15378"/>
        <dbReference type="ChEBI" id="CHEBI:16526"/>
        <dbReference type="ChEBI" id="CHEBI:57262"/>
        <dbReference type="ChEBI" id="CHEBI:64612"/>
        <dbReference type="EC" id="4.1.1.65"/>
    </reaction>
</comment>
<evidence type="ECO:0000256" key="4">
    <source>
        <dbReference type="ARBA" id="ARBA00022837"/>
    </source>
</evidence>
<keyword evidence="17" id="KW-1185">Reference proteome</keyword>
<gene>
    <name evidence="12" type="primary">PSD2</name>
    <name evidence="16" type="ORF">GOP47_0001052</name>
</gene>
<reference evidence="16" key="1">
    <citation type="submission" date="2021-01" db="EMBL/GenBank/DDBJ databases">
        <title>Adiantum capillus-veneris genome.</title>
        <authorList>
            <person name="Fang Y."/>
            <person name="Liao Q."/>
        </authorList>
    </citation>
    <scope>NUCLEOTIDE SEQUENCE</scope>
    <source>
        <strain evidence="16">H3</strain>
        <tissue evidence="16">Leaf</tissue>
    </source>
</reference>
<feature type="region of interest" description="Disordered" evidence="13">
    <location>
        <begin position="1"/>
        <end position="38"/>
    </location>
</feature>
<evidence type="ECO:0000256" key="13">
    <source>
        <dbReference type="SAM" id="MobiDB-lite"/>
    </source>
</evidence>
<dbReference type="Proteomes" id="UP000886520">
    <property type="component" value="Chromosome 1"/>
</dbReference>
<feature type="chain" id="PRO_5039771439" description="Phosphatidylserine decarboxylase 2 alpha chain" evidence="12">
    <location>
        <begin position="579"/>
        <end position="676"/>
    </location>
</feature>
<comment type="subunit">
    <text evidence="12">Heterodimer of a large membrane-associated beta subunit and a small pyruvoyl-containing alpha subunit.</text>
</comment>
<evidence type="ECO:0000256" key="11">
    <source>
        <dbReference type="ARBA" id="ARBA00023317"/>
    </source>
</evidence>
<dbReference type="CDD" id="cd00030">
    <property type="entry name" value="C2"/>
    <property type="match status" value="1"/>
</dbReference>
<dbReference type="SUPFAM" id="SSF49562">
    <property type="entry name" value="C2 domain (Calcium/lipid-binding domain, CaLB)"/>
    <property type="match status" value="1"/>
</dbReference>
<evidence type="ECO:0000256" key="1">
    <source>
        <dbReference type="ARBA" id="ARBA00005189"/>
    </source>
</evidence>
<dbReference type="Gene3D" id="2.60.40.150">
    <property type="entry name" value="C2 domain"/>
    <property type="match status" value="1"/>
</dbReference>
<dbReference type="InterPro" id="IPR003817">
    <property type="entry name" value="PS_Dcarbxylase"/>
</dbReference>
<evidence type="ECO:0000256" key="9">
    <source>
        <dbReference type="ARBA" id="ARBA00023239"/>
    </source>
</evidence>
<name>A0A9D4VEN9_ADICA</name>
<feature type="domain" description="C2" evidence="14">
    <location>
        <begin position="27"/>
        <end position="139"/>
    </location>
</feature>
<protein>
    <recommendedName>
        <fullName evidence="12">Phosphatidylserine decarboxylase proenzyme 2</fullName>
        <ecNumber evidence="12">4.1.1.65</ecNumber>
    </recommendedName>
    <component>
        <recommendedName>
            <fullName evidence="12">Phosphatidylserine decarboxylase 2 beta chain</fullName>
        </recommendedName>
    </component>
    <component>
        <recommendedName>
            <fullName evidence="12">Phosphatidylserine decarboxylase 2 alpha chain</fullName>
        </recommendedName>
    </component>
</protein>
<dbReference type="EC" id="4.1.1.65" evidence="12"/>
<comment type="pathway">
    <text evidence="1">Lipid metabolism.</text>
</comment>
<evidence type="ECO:0000259" key="15">
    <source>
        <dbReference type="PROSITE" id="PS50222"/>
    </source>
</evidence>
<dbReference type="SUPFAM" id="SSF47473">
    <property type="entry name" value="EF-hand"/>
    <property type="match status" value="1"/>
</dbReference>
<keyword evidence="8 12" id="KW-0594">Phospholipid biosynthesis</keyword>
<feature type="active site" description="Charge relay system; for autoendoproteolytic cleavage activity" evidence="12">
    <location>
        <position position="491"/>
    </location>
</feature>
<comment type="domain">
    <text evidence="12">The C2 domains have an essential, but non-catalytic function. They may facilitate interactions with other proteins and are required for lipid transport function.</text>
</comment>
<feature type="chain" id="PRO_5039771440" description="Phosphatidylserine decarboxylase 2 beta chain" evidence="12">
    <location>
        <begin position="1"/>
        <end position="578"/>
    </location>
</feature>
<dbReference type="Pfam" id="PF13499">
    <property type="entry name" value="EF-hand_7"/>
    <property type="match status" value="1"/>
</dbReference>
<evidence type="ECO:0000256" key="10">
    <source>
        <dbReference type="ARBA" id="ARBA00023264"/>
    </source>
</evidence>
<keyword evidence="7 12" id="KW-0865">Zymogen</keyword>
<dbReference type="GO" id="GO:0005509">
    <property type="term" value="F:calcium ion binding"/>
    <property type="evidence" value="ECO:0007669"/>
    <property type="project" value="InterPro"/>
</dbReference>
<dbReference type="Pfam" id="PF02666">
    <property type="entry name" value="PS_Dcarbxylase"/>
    <property type="match status" value="1"/>
</dbReference>
<dbReference type="HAMAP" id="MF_00663">
    <property type="entry name" value="PS_decarb_PSD_B_type2"/>
    <property type="match status" value="1"/>
</dbReference>
<dbReference type="InterPro" id="IPR000008">
    <property type="entry name" value="C2_dom"/>
</dbReference>
<comment type="cofactor">
    <cofactor evidence="12">
        <name>pyruvate</name>
        <dbReference type="ChEBI" id="CHEBI:15361"/>
    </cofactor>
    <text evidence="12">Binds 1 pyruvoyl group covalently per subunit.</text>
</comment>
<keyword evidence="11 12" id="KW-0670">Pyruvate</keyword>
<feature type="domain" description="EF-hand" evidence="15">
    <location>
        <begin position="166"/>
        <end position="201"/>
    </location>
</feature>
<dbReference type="Pfam" id="PF00168">
    <property type="entry name" value="C2"/>
    <property type="match status" value="1"/>
</dbReference>
<evidence type="ECO:0000256" key="8">
    <source>
        <dbReference type="ARBA" id="ARBA00023209"/>
    </source>
</evidence>
<dbReference type="PROSITE" id="PS00018">
    <property type="entry name" value="EF_HAND_1"/>
    <property type="match status" value="2"/>
</dbReference>
<keyword evidence="3 12" id="KW-0210">Decarboxylase</keyword>
<dbReference type="GO" id="GO:0004609">
    <property type="term" value="F:phosphatidylserine decarboxylase activity"/>
    <property type="evidence" value="ECO:0007669"/>
    <property type="project" value="UniProtKB-UniRule"/>
</dbReference>
<dbReference type="EMBL" id="JABFUD020000001">
    <property type="protein sequence ID" value="KAI5084883.1"/>
    <property type="molecule type" value="Genomic_DNA"/>
</dbReference>
<feature type="site" description="Cleavage (non-hydrolytic); by autocatalysis" evidence="12">
    <location>
        <begin position="578"/>
        <end position="579"/>
    </location>
</feature>
<dbReference type="PANTHER" id="PTHR10067">
    <property type="entry name" value="PHOSPHATIDYLSERINE DECARBOXYLASE"/>
    <property type="match status" value="1"/>
</dbReference>
<dbReference type="SMART" id="SM00054">
    <property type="entry name" value="EFh"/>
    <property type="match status" value="2"/>
</dbReference>
<feature type="active site" description="Charge relay system; for autoendoproteolytic cleavage activity" evidence="12">
    <location>
        <position position="579"/>
    </location>
</feature>
<evidence type="ECO:0000256" key="7">
    <source>
        <dbReference type="ARBA" id="ARBA00023145"/>
    </source>
</evidence>
<dbReference type="AlphaFoldDB" id="A0A9D4VEN9"/>
<accession>A0A9D4VEN9</accession>
<evidence type="ECO:0000256" key="3">
    <source>
        <dbReference type="ARBA" id="ARBA00022793"/>
    </source>
</evidence>
<dbReference type="NCBIfam" id="TIGR00163">
    <property type="entry name" value="PS_decarb"/>
    <property type="match status" value="1"/>
</dbReference>
<dbReference type="PROSITE" id="PS50004">
    <property type="entry name" value="C2"/>
    <property type="match status" value="1"/>
</dbReference>
<evidence type="ECO:0000256" key="6">
    <source>
        <dbReference type="ARBA" id="ARBA00023136"/>
    </source>
</evidence>
<feature type="modified residue" description="Pyruvic acid (Ser); by autocatalysis" evidence="12">
    <location>
        <position position="579"/>
    </location>
</feature>
<comment type="PTM">
    <text evidence="12">Is synthesized initially as an inactive proenzyme. Formation of the active enzyme involves a self-maturation process in which the active site pyruvoyl group is generated from an internal serine residue via an autocatalytic post-translational modification. Two non-identical subunits are generated from the proenzyme in this reaction, and the pyruvate is formed at the N-terminus of the alpha chain, which is derived from the carboxyl end of the proenzyme. The autoendoproteolytic cleavage occurs by a canonical serine protease mechanism, in which the side chain hydroxyl group of the serine supplies its oxygen atom to form the C-terminus of the beta chain, while the remainder of the serine residue undergoes an oxidative deamination to produce ammonia and the pyruvoyl prosthetic group on the alpha chain. During this reaction, the Ser that is part of the protease active site of the proenzyme becomes the pyruvoyl prosthetic group, which constitutes an essential element of the active site of the mature decarboxylase.</text>
</comment>
<evidence type="ECO:0000259" key="14">
    <source>
        <dbReference type="PROSITE" id="PS50004"/>
    </source>
</evidence>
<evidence type="ECO:0000256" key="2">
    <source>
        <dbReference type="ARBA" id="ARBA00022516"/>
    </source>
</evidence>
<keyword evidence="10 12" id="KW-1208">Phospholipid metabolism</keyword>
<dbReference type="InterPro" id="IPR033179">
    <property type="entry name" value="PSD_type2_pro"/>
</dbReference>
<comment type="function">
    <text evidence="12">Catalyzes the formation of phosphatidylethanolamine (PtdEtn) from phosphatidylserine (PtdSer). Plays a central role in phospholipid metabolism and in the interorganelle trafficking of phosphatidylserine.</text>
</comment>
<feature type="domain" description="EF-hand" evidence="15">
    <location>
        <begin position="202"/>
        <end position="237"/>
    </location>
</feature>
<dbReference type="InterPro" id="IPR035892">
    <property type="entry name" value="C2_domain_sf"/>
</dbReference>
<evidence type="ECO:0000256" key="12">
    <source>
        <dbReference type="HAMAP-Rule" id="MF_03209"/>
    </source>
</evidence>
<keyword evidence="4" id="KW-0106">Calcium</keyword>
<comment type="pathway">
    <text evidence="12">Phospholipid metabolism; phosphatidylethanolamine biosynthesis; phosphatidylethanolamine from CDP-diacylglycerol: step 2/2.</text>
</comment>
<dbReference type="PROSITE" id="PS50222">
    <property type="entry name" value="EF_HAND_2"/>
    <property type="match status" value="2"/>
</dbReference>
<keyword evidence="2 12" id="KW-0444">Lipid biosynthesis</keyword>
<dbReference type="InterPro" id="IPR018247">
    <property type="entry name" value="EF_Hand_1_Ca_BS"/>
</dbReference>
<dbReference type="GO" id="GO:0006646">
    <property type="term" value="P:phosphatidylethanolamine biosynthetic process"/>
    <property type="evidence" value="ECO:0007669"/>
    <property type="project" value="UniProtKB-UniRule"/>
</dbReference>
<comment type="similarity">
    <text evidence="12">Belongs to the phosphatidylserine decarboxylase family. PSD-B subfamily. Eukaryotic type II sub-subfamily.</text>
</comment>
<proteinExistence type="inferred from homology"/>
<keyword evidence="5 12" id="KW-0443">Lipid metabolism</keyword>
<dbReference type="Gene3D" id="1.10.238.10">
    <property type="entry name" value="EF-hand"/>
    <property type="match status" value="1"/>
</dbReference>
<dbReference type="InterPro" id="IPR033177">
    <property type="entry name" value="PSD-B"/>
</dbReference>
<dbReference type="InterPro" id="IPR002048">
    <property type="entry name" value="EF_hand_dom"/>
</dbReference>
<organism evidence="16 17">
    <name type="scientific">Adiantum capillus-veneris</name>
    <name type="common">Maidenhair fern</name>
    <dbReference type="NCBI Taxonomy" id="13818"/>
    <lineage>
        <taxon>Eukaryota</taxon>
        <taxon>Viridiplantae</taxon>
        <taxon>Streptophyta</taxon>
        <taxon>Embryophyta</taxon>
        <taxon>Tracheophyta</taxon>
        <taxon>Polypodiopsida</taxon>
        <taxon>Polypodiidae</taxon>
        <taxon>Polypodiales</taxon>
        <taxon>Pteridineae</taxon>
        <taxon>Pteridaceae</taxon>
        <taxon>Vittarioideae</taxon>
        <taxon>Adiantum</taxon>
    </lineage>
</organism>
<keyword evidence="9 12" id="KW-0456">Lyase</keyword>
<sequence>MGQKVSTGRSRHGKNTEREASVSSRGKIGADEPSSAPRNKTYSGIIRIRIEQAEMQFKDRWFACLSLGQQTFRTATSSNTDRPVWRSEKKIALEENGARIARISVFETNRLSKNNLVGYCELDLSDALNSGPDYKDKLLELYDPSTKAKIVGTISLGYTIEDRLETERSFARRLLSIMDADESGELSLQEFRELIKAFGNKVSTREIENLFIEADTNGDGKVSADELAQLLAEYQEKSGLMNRCPVCGENLGQSSSVDDVIHVSLCFDEGSGYETMTGGFLTEKQASYGWMFKLSEWAHISSYDIGLKEGSKSSHILVFDRRTMRLEEELIDNKIVLAMRAIYQSRMGLALVDKGTKELLVNMSIKQGLHMSSLESAKEIPKFIEFFQDRINVDEFKYPVESYKTFNEFFIRELKPGARQIMCEDKPHVAVCAADCRLMVYKSVDEAKRFWIKGRKFSVKGLLGDEVLANDFEGGSLAIFRLAPQDYHRFHMPVNGEIGKNIMIPGHLYTVNPIAVNSKYCDVFTDNKRVVNVIISKEFGKVAFVAIGATMVGSINFTKNEKDRVKKGDEFGYFSFGGSTVICVFQKSAIDFDEDLIANSERSLETLVFMGMSLGVSTAMSIEDIATTPRPTIRQSVVALDNEIARKGVKASNSFNAREFALGDTQEDDIEEPTSS</sequence>
<feature type="active site" description="Schiff-base intermediate with substrate; via pyruvic acid; for decarboxylase activity" evidence="12">
    <location>
        <position position="579"/>
    </location>
</feature>
<dbReference type="OrthoDB" id="5973539at2759"/>
<evidence type="ECO:0000256" key="5">
    <source>
        <dbReference type="ARBA" id="ARBA00023098"/>
    </source>
</evidence>
<keyword evidence="6 12" id="KW-0472">Membrane</keyword>
<evidence type="ECO:0000313" key="16">
    <source>
        <dbReference type="EMBL" id="KAI5084883.1"/>
    </source>
</evidence>
<comment type="caution">
    <text evidence="16">The sequence shown here is derived from an EMBL/GenBank/DDBJ whole genome shotgun (WGS) entry which is preliminary data.</text>
</comment>
<dbReference type="GO" id="GO:0016540">
    <property type="term" value="P:protein autoprocessing"/>
    <property type="evidence" value="ECO:0007669"/>
    <property type="project" value="UniProtKB-UniRule"/>
</dbReference>
<dbReference type="PANTHER" id="PTHR10067:SF17">
    <property type="entry name" value="PHOSPHATIDYLSERINE DECARBOXYLASE PROENZYME 2"/>
    <property type="match status" value="1"/>
</dbReference>